<keyword evidence="2" id="KW-1185">Reference proteome</keyword>
<dbReference type="RefSeq" id="WP_284133954.1">
    <property type="nucleotide sequence ID" value="NZ_JASKYM010000024.1"/>
</dbReference>
<proteinExistence type="predicted"/>
<name>A0ABT7EDS9_9FIRM</name>
<sequence length="84" mass="9889">MSNKNKILNRDKEKQKLIKEINRAQLDVKTAQLFFEYVSDPELVDVAIYELEAKKSRYRYLIKVAKEKGIKRSLQESLIEAMAK</sequence>
<dbReference type="Proteomes" id="UP001301012">
    <property type="component" value="Unassembled WGS sequence"/>
</dbReference>
<evidence type="ECO:0000313" key="2">
    <source>
        <dbReference type="Proteomes" id="UP001301012"/>
    </source>
</evidence>
<gene>
    <name evidence="1" type="ORF">QOZ84_16345</name>
</gene>
<dbReference type="Pfam" id="PF10704">
    <property type="entry name" value="DUF2508"/>
    <property type="match status" value="1"/>
</dbReference>
<protein>
    <submittedName>
        <fullName evidence="1">DUF2508 family protein</fullName>
    </submittedName>
</protein>
<dbReference type="EMBL" id="JASKYM010000024">
    <property type="protein sequence ID" value="MDK2565092.1"/>
    <property type="molecule type" value="Genomic_DNA"/>
</dbReference>
<dbReference type="InterPro" id="IPR019644">
    <property type="entry name" value="DUF2508"/>
</dbReference>
<accession>A0ABT7EDS9</accession>
<organism evidence="1 2">
    <name type="scientific">Romboutsia sedimentorum</name>
    <dbReference type="NCBI Taxonomy" id="1368474"/>
    <lineage>
        <taxon>Bacteria</taxon>
        <taxon>Bacillati</taxon>
        <taxon>Bacillota</taxon>
        <taxon>Clostridia</taxon>
        <taxon>Peptostreptococcales</taxon>
        <taxon>Peptostreptococcaceae</taxon>
        <taxon>Romboutsia</taxon>
    </lineage>
</organism>
<reference evidence="1 2" key="1">
    <citation type="submission" date="2023-05" db="EMBL/GenBank/DDBJ databases">
        <title>Rombocin, a short stable natural nisin variant, displays selective antimicrobial activity against Listeria monocytogenes and employs dual mode of action to kill target bacterial strains.</title>
        <authorList>
            <person name="Wambui J."/>
            <person name="Stephan R."/>
            <person name="Kuipers O.P."/>
        </authorList>
    </citation>
    <scope>NUCLEOTIDE SEQUENCE [LARGE SCALE GENOMIC DNA]</scope>
    <source>
        <strain evidence="1 2">RC002</strain>
    </source>
</reference>
<evidence type="ECO:0000313" key="1">
    <source>
        <dbReference type="EMBL" id="MDK2565092.1"/>
    </source>
</evidence>
<comment type="caution">
    <text evidence="1">The sequence shown here is derived from an EMBL/GenBank/DDBJ whole genome shotgun (WGS) entry which is preliminary data.</text>
</comment>